<dbReference type="Proteomes" id="UP000053257">
    <property type="component" value="Unassembled WGS sequence"/>
</dbReference>
<evidence type="ECO:0000256" key="1">
    <source>
        <dbReference type="SAM" id="MobiDB-lite"/>
    </source>
</evidence>
<sequence length="153" mass="16669">MTERTRYPKEVSTSVTMGVADRHPPQGIAIALTDGRVMQCSRKGREKRGADRYAIAQSTRQNATNINVLSCTTGPCGKGCMLRKPGTHVTGSSYRPHCDSLRSGPLVFWFHPCVRRPAGPGPRSESGAGTSSCRRRRLATPGKLTVRRPPHPC</sequence>
<accession>A0A0C3PLQ5</accession>
<gene>
    <name evidence="2" type="ORF">PHLGIDRAFT_420840</name>
</gene>
<evidence type="ECO:0000313" key="3">
    <source>
        <dbReference type="Proteomes" id="UP000053257"/>
    </source>
</evidence>
<proteinExistence type="predicted"/>
<dbReference type="AlphaFoldDB" id="A0A0C3PLQ5"/>
<protein>
    <submittedName>
        <fullName evidence="2">Uncharacterized protein</fullName>
    </submittedName>
</protein>
<feature type="region of interest" description="Disordered" evidence="1">
    <location>
        <begin position="118"/>
        <end position="153"/>
    </location>
</feature>
<reference evidence="2 3" key="1">
    <citation type="journal article" date="2014" name="PLoS Genet.">
        <title>Analysis of the Phlebiopsis gigantea genome, transcriptome and secretome provides insight into its pioneer colonization strategies of wood.</title>
        <authorList>
            <person name="Hori C."/>
            <person name="Ishida T."/>
            <person name="Igarashi K."/>
            <person name="Samejima M."/>
            <person name="Suzuki H."/>
            <person name="Master E."/>
            <person name="Ferreira P."/>
            <person name="Ruiz-Duenas F.J."/>
            <person name="Held B."/>
            <person name="Canessa P."/>
            <person name="Larrondo L.F."/>
            <person name="Schmoll M."/>
            <person name="Druzhinina I.S."/>
            <person name="Kubicek C.P."/>
            <person name="Gaskell J.A."/>
            <person name="Kersten P."/>
            <person name="St John F."/>
            <person name="Glasner J."/>
            <person name="Sabat G."/>
            <person name="Splinter BonDurant S."/>
            <person name="Syed K."/>
            <person name="Yadav J."/>
            <person name="Mgbeahuruike A.C."/>
            <person name="Kovalchuk A."/>
            <person name="Asiegbu F.O."/>
            <person name="Lackner G."/>
            <person name="Hoffmeister D."/>
            <person name="Rencoret J."/>
            <person name="Gutierrez A."/>
            <person name="Sun H."/>
            <person name="Lindquist E."/>
            <person name="Barry K."/>
            <person name="Riley R."/>
            <person name="Grigoriev I.V."/>
            <person name="Henrissat B."/>
            <person name="Kues U."/>
            <person name="Berka R.M."/>
            <person name="Martinez A.T."/>
            <person name="Covert S.F."/>
            <person name="Blanchette R.A."/>
            <person name="Cullen D."/>
        </authorList>
    </citation>
    <scope>NUCLEOTIDE SEQUENCE [LARGE SCALE GENOMIC DNA]</scope>
    <source>
        <strain evidence="2 3">11061_1 CR5-6</strain>
    </source>
</reference>
<dbReference type="EMBL" id="KN840497">
    <property type="protein sequence ID" value="KIP07438.1"/>
    <property type="molecule type" value="Genomic_DNA"/>
</dbReference>
<keyword evidence="3" id="KW-1185">Reference proteome</keyword>
<evidence type="ECO:0000313" key="2">
    <source>
        <dbReference type="EMBL" id="KIP07438.1"/>
    </source>
</evidence>
<dbReference type="HOGENOM" id="CLU_1713970_0_0_1"/>
<name>A0A0C3PLQ5_PHLG1</name>
<organism evidence="2 3">
    <name type="scientific">Phlebiopsis gigantea (strain 11061_1 CR5-6)</name>
    <name type="common">White-rot fungus</name>
    <name type="synonym">Peniophora gigantea</name>
    <dbReference type="NCBI Taxonomy" id="745531"/>
    <lineage>
        <taxon>Eukaryota</taxon>
        <taxon>Fungi</taxon>
        <taxon>Dikarya</taxon>
        <taxon>Basidiomycota</taxon>
        <taxon>Agaricomycotina</taxon>
        <taxon>Agaricomycetes</taxon>
        <taxon>Polyporales</taxon>
        <taxon>Phanerochaetaceae</taxon>
        <taxon>Phlebiopsis</taxon>
    </lineage>
</organism>